<dbReference type="AlphaFoldDB" id="A0A5F9CLN7"/>
<proteinExistence type="predicted"/>
<reference evidence="1" key="3">
    <citation type="submission" date="2025-09" db="UniProtKB">
        <authorList>
            <consortium name="Ensembl"/>
        </authorList>
    </citation>
    <scope>IDENTIFICATION</scope>
    <source>
        <strain evidence="1">Thorbecke</strain>
    </source>
</reference>
<evidence type="ECO:0000313" key="1">
    <source>
        <dbReference type="Ensembl" id="ENSOCUP00000034528.1"/>
    </source>
</evidence>
<reference evidence="1 2" key="1">
    <citation type="journal article" date="2011" name="Nature">
        <title>A high-resolution map of human evolutionary constraint using 29 mammals.</title>
        <authorList>
            <person name="Lindblad-Toh K."/>
            <person name="Garber M."/>
            <person name="Zuk O."/>
            <person name="Lin M.F."/>
            <person name="Parker B.J."/>
            <person name="Washietl S."/>
            <person name="Kheradpour P."/>
            <person name="Ernst J."/>
            <person name="Jordan G."/>
            <person name="Mauceli E."/>
            <person name="Ward L.D."/>
            <person name="Lowe C.B."/>
            <person name="Holloway A.K."/>
            <person name="Clamp M."/>
            <person name="Gnerre S."/>
            <person name="Alfoldi J."/>
            <person name="Beal K."/>
            <person name="Chang J."/>
            <person name="Clawson H."/>
            <person name="Cuff J."/>
            <person name="Di Palma F."/>
            <person name="Fitzgerald S."/>
            <person name="Flicek P."/>
            <person name="Guttman M."/>
            <person name="Hubisz M.J."/>
            <person name="Jaffe D.B."/>
            <person name="Jungreis I."/>
            <person name="Kent W.J."/>
            <person name="Kostka D."/>
            <person name="Lara M."/>
            <person name="Martins A.L."/>
            <person name="Massingham T."/>
            <person name="Moltke I."/>
            <person name="Raney B.J."/>
            <person name="Rasmussen M.D."/>
            <person name="Robinson J."/>
            <person name="Stark A."/>
            <person name="Vilella A.J."/>
            <person name="Wen J."/>
            <person name="Xie X."/>
            <person name="Zody M.C."/>
            <person name="Baldwin J."/>
            <person name="Bloom T."/>
            <person name="Chin C.W."/>
            <person name="Heiman D."/>
            <person name="Nicol R."/>
            <person name="Nusbaum C."/>
            <person name="Young S."/>
            <person name="Wilkinson J."/>
            <person name="Worley K.C."/>
            <person name="Kovar C.L."/>
            <person name="Muzny D.M."/>
            <person name="Gibbs R.A."/>
            <person name="Cree A."/>
            <person name="Dihn H.H."/>
            <person name="Fowler G."/>
            <person name="Jhangiani S."/>
            <person name="Joshi V."/>
            <person name="Lee S."/>
            <person name="Lewis L.R."/>
            <person name="Nazareth L.V."/>
            <person name="Okwuonu G."/>
            <person name="Santibanez J."/>
            <person name="Warren W.C."/>
            <person name="Mardis E.R."/>
            <person name="Weinstock G.M."/>
            <person name="Wilson R.K."/>
            <person name="Delehaunty K."/>
            <person name="Dooling D."/>
            <person name="Fronik C."/>
            <person name="Fulton L."/>
            <person name="Fulton B."/>
            <person name="Graves T."/>
            <person name="Minx P."/>
            <person name="Sodergren E."/>
            <person name="Birney E."/>
            <person name="Margulies E.H."/>
            <person name="Herrero J."/>
            <person name="Green E.D."/>
            <person name="Haussler D."/>
            <person name="Siepel A."/>
            <person name="Goldman N."/>
            <person name="Pollard K.S."/>
            <person name="Pedersen J.S."/>
            <person name="Lander E.S."/>
            <person name="Kellis M."/>
        </authorList>
    </citation>
    <scope>NUCLEOTIDE SEQUENCE [LARGE SCALE GENOMIC DNA]</scope>
    <source>
        <strain evidence="1 2">Thorbecke inbred</strain>
    </source>
</reference>
<evidence type="ECO:0000313" key="2">
    <source>
        <dbReference type="Proteomes" id="UP000001811"/>
    </source>
</evidence>
<dbReference type="Bgee" id="ENSOCUG00000038868">
    <property type="expression patterns" value="Expressed in prefrontal cortex and 16 other cell types or tissues"/>
</dbReference>
<sequence>LLPQHSEIKILTFLFAQKHVFKIFNCCCMRKRELSGSLKHSNAAFSVCLHIFCLFLGLAI</sequence>
<protein>
    <submittedName>
        <fullName evidence="1">Uncharacterized protein</fullName>
    </submittedName>
</protein>
<keyword evidence="2" id="KW-1185">Reference proteome</keyword>
<dbReference type="InParanoid" id="A0A5F9CLN7"/>
<dbReference type="EMBL" id="AAGW02028317">
    <property type="status" value="NOT_ANNOTATED_CDS"/>
    <property type="molecule type" value="Genomic_DNA"/>
</dbReference>
<name>A0A5F9CLN7_RABIT</name>
<organism evidence="1 2">
    <name type="scientific">Oryctolagus cuniculus</name>
    <name type="common">Rabbit</name>
    <dbReference type="NCBI Taxonomy" id="9986"/>
    <lineage>
        <taxon>Eukaryota</taxon>
        <taxon>Metazoa</taxon>
        <taxon>Chordata</taxon>
        <taxon>Craniata</taxon>
        <taxon>Vertebrata</taxon>
        <taxon>Euteleostomi</taxon>
        <taxon>Mammalia</taxon>
        <taxon>Eutheria</taxon>
        <taxon>Euarchontoglires</taxon>
        <taxon>Glires</taxon>
        <taxon>Lagomorpha</taxon>
        <taxon>Leporidae</taxon>
        <taxon>Oryctolagus</taxon>
    </lineage>
</organism>
<dbReference type="Proteomes" id="UP000001811">
    <property type="component" value="Chromosome 3"/>
</dbReference>
<reference evidence="1" key="2">
    <citation type="submission" date="2025-08" db="UniProtKB">
        <authorList>
            <consortium name="Ensembl"/>
        </authorList>
    </citation>
    <scope>IDENTIFICATION</scope>
    <source>
        <strain evidence="1">Thorbecke</strain>
    </source>
</reference>
<dbReference type="Ensembl" id="ENSOCUT00000036701.1">
    <property type="protein sequence ID" value="ENSOCUP00000034528.1"/>
    <property type="gene ID" value="ENSOCUG00000038868.1"/>
</dbReference>
<accession>A0A5F9CLN7</accession>